<dbReference type="InterPro" id="IPR000445">
    <property type="entry name" value="HhH_motif"/>
</dbReference>
<evidence type="ECO:0000256" key="2">
    <source>
        <dbReference type="ARBA" id="ARBA00001966"/>
    </source>
</evidence>
<dbReference type="SMART" id="SM00478">
    <property type="entry name" value="ENDO3c"/>
    <property type="match status" value="1"/>
</dbReference>
<dbReference type="Pfam" id="PF00730">
    <property type="entry name" value="HhH-GPD"/>
    <property type="match status" value="1"/>
</dbReference>
<keyword evidence="6" id="KW-0004">4Fe-4S</keyword>
<keyword evidence="13" id="KW-0326">Glycosidase</keyword>
<evidence type="ECO:0000259" key="15">
    <source>
        <dbReference type="SMART" id="SM00478"/>
    </source>
</evidence>
<evidence type="ECO:0000256" key="6">
    <source>
        <dbReference type="ARBA" id="ARBA00022485"/>
    </source>
</evidence>
<dbReference type="Gene3D" id="1.10.1670.10">
    <property type="entry name" value="Helix-hairpin-Helix base-excision DNA repair enzymes (C-terminal)"/>
    <property type="match status" value="1"/>
</dbReference>
<dbReference type="GO" id="GO:0032357">
    <property type="term" value="F:oxidized purine DNA binding"/>
    <property type="evidence" value="ECO:0007669"/>
    <property type="project" value="TreeGrafter"/>
</dbReference>
<keyword evidence="9" id="KW-0378">Hydrolase</keyword>
<dbReference type="Pfam" id="PF00633">
    <property type="entry name" value="HHH"/>
    <property type="match status" value="1"/>
</dbReference>
<dbReference type="Pfam" id="PF10576">
    <property type="entry name" value="EndIII_4Fe-2S"/>
    <property type="match status" value="1"/>
</dbReference>
<dbReference type="SUPFAM" id="SSF48150">
    <property type="entry name" value="DNA-glycosylase"/>
    <property type="match status" value="1"/>
</dbReference>
<keyword evidence="17" id="KW-1185">Reference proteome</keyword>
<evidence type="ECO:0000256" key="4">
    <source>
        <dbReference type="ARBA" id="ARBA00012045"/>
    </source>
</evidence>
<dbReference type="Proteomes" id="UP000198122">
    <property type="component" value="Unassembled WGS sequence"/>
</dbReference>
<feature type="compositionally biased region" description="Basic and acidic residues" evidence="14">
    <location>
        <begin position="222"/>
        <end position="236"/>
    </location>
</feature>
<evidence type="ECO:0000256" key="10">
    <source>
        <dbReference type="ARBA" id="ARBA00023004"/>
    </source>
</evidence>
<evidence type="ECO:0000256" key="8">
    <source>
        <dbReference type="ARBA" id="ARBA00022763"/>
    </source>
</evidence>
<organism evidence="16 17">
    <name type="scientific">Kytococcus aerolatus</name>
    <dbReference type="NCBI Taxonomy" id="592308"/>
    <lineage>
        <taxon>Bacteria</taxon>
        <taxon>Bacillati</taxon>
        <taxon>Actinomycetota</taxon>
        <taxon>Actinomycetes</taxon>
        <taxon>Micrococcales</taxon>
        <taxon>Kytococcaceae</taxon>
        <taxon>Kytococcus</taxon>
    </lineage>
</organism>
<evidence type="ECO:0000256" key="14">
    <source>
        <dbReference type="SAM" id="MobiDB-lite"/>
    </source>
</evidence>
<feature type="domain" description="HhH-GPD" evidence="15">
    <location>
        <begin position="40"/>
        <end position="192"/>
    </location>
</feature>
<dbReference type="EC" id="3.2.2.31" evidence="4"/>
<evidence type="ECO:0000256" key="7">
    <source>
        <dbReference type="ARBA" id="ARBA00022723"/>
    </source>
</evidence>
<dbReference type="InterPro" id="IPR023170">
    <property type="entry name" value="HhH_base_excis_C"/>
</dbReference>
<dbReference type="GO" id="GO:0035485">
    <property type="term" value="F:adenine/guanine mispair binding"/>
    <property type="evidence" value="ECO:0007669"/>
    <property type="project" value="TreeGrafter"/>
</dbReference>
<dbReference type="GO" id="GO:0051539">
    <property type="term" value="F:4 iron, 4 sulfur cluster binding"/>
    <property type="evidence" value="ECO:0007669"/>
    <property type="project" value="UniProtKB-KW"/>
</dbReference>
<dbReference type="InterPro" id="IPR003651">
    <property type="entry name" value="Endonuclease3_FeS-loop_motif"/>
</dbReference>
<dbReference type="GO" id="GO:0000701">
    <property type="term" value="F:purine-specific mismatch base pair DNA N-glycosylase activity"/>
    <property type="evidence" value="ECO:0007669"/>
    <property type="project" value="UniProtKB-EC"/>
</dbReference>
<dbReference type="PANTHER" id="PTHR42944:SF1">
    <property type="entry name" value="ADENINE DNA GLYCOSYLASE"/>
    <property type="match status" value="1"/>
</dbReference>
<dbReference type="EMBL" id="FYEZ01000001">
    <property type="protein sequence ID" value="SNC63988.1"/>
    <property type="molecule type" value="Genomic_DNA"/>
</dbReference>
<keyword evidence="10" id="KW-0408">Iron</keyword>
<reference evidence="16 17" key="1">
    <citation type="submission" date="2017-06" db="EMBL/GenBank/DDBJ databases">
        <authorList>
            <person name="Kim H.J."/>
            <person name="Triplett B.A."/>
        </authorList>
    </citation>
    <scope>NUCLEOTIDE SEQUENCE [LARGE SCALE GENOMIC DNA]</scope>
    <source>
        <strain evidence="16 17">DSM 22179</strain>
    </source>
</reference>
<comment type="catalytic activity">
    <reaction evidence="1">
        <text>Hydrolyzes free adenine bases from 7,8-dihydro-8-oxoguanine:adenine mismatched double-stranded DNA, leaving an apurinic site.</text>
        <dbReference type="EC" id="3.2.2.31"/>
    </reaction>
</comment>
<protein>
    <recommendedName>
        <fullName evidence="5">Adenine DNA glycosylase</fullName>
        <ecNumber evidence="4">3.2.2.31</ecNumber>
    </recommendedName>
</protein>
<dbReference type="AlphaFoldDB" id="A0A212TD53"/>
<keyword evidence="12" id="KW-0234">DNA repair</keyword>
<evidence type="ECO:0000256" key="5">
    <source>
        <dbReference type="ARBA" id="ARBA00022023"/>
    </source>
</evidence>
<evidence type="ECO:0000256" key="13">
    <source>
        <dbReference type="ARBA" id="ARBA00023295"/>
    </source>
</evidence>
<gene>
    <name evidence="16" type="ORF">SAMN05445756_1020</name>
</gene>
<dbReference type="GO" id="GO:0034039">
    <property type="term" value="F:8-oxo-7,8-dihydroguanine DNA N-glycosylase activity"/>
    <property type="evidence" value="ECO:0007669"/>
    <property type="project" value="TreeGrafter"/>
</dbReference>
<evidence type="ECO:0000313" key="17">
    <source>
        <dbReference type="Proteomes" id="UP000198122"/>
    </source>
</evidence>
<dbReference type="InterPro" id="IPR003265">
    <property type="entry name" value="HhH-GPD_domain"/>
</dbReference>
<dbReference type="GO" id="GO:0006284">
    <property type="term" value="P:base-excision repair"/>
    <property type="evidence" value="ECO:0007669"/>
    <property type="project" value="InterPro"/>
</dbReference>
<comment type="cofactor">
    <cofactor evidence="2">
        <name>[4Fe-4S] cluster</name>
        <dbReference type="ChEBI" id="CHEBI:49883"/>
    </cofactor>
</comment>
<evidence type="ECO:0000256" key="11">
    <source>
        <dbReference type="ARBA" id="ARBA00023014"/>
    </source>
</evidence>
<dbReference type="GO" id="GO:0046872">
    <property type="term" value="F:metal ion binding"/>
    <property type="evidence" value="ECO:0007669"/>
    <property type="project" value="UniProtKB-KW"/>
</dbReference>
<dbReference type="GO" id="GO:0006298">
    <property type="term" value="P:mismatch repair"/>
    <property type="evidence" value="ECO:0007669"/>
    <property type="project" value="TreeGrafter"/>
</dbReference>
<sequence>MPERPDLTGPLLAWFDAHARDLPWRAADRTGWGVLVSEVMLQQTPVARVLPVWQEWMRRWPRPSDLAAAGPGEAVRAWGRLGYPRRALRLVAAAEVIRDEHGDEVPADAETLRALPGIGEYTAAAVAAFAFGRREVVVDTNVRRVEARAVSGPALPAPSYSAAERRLATELLPADRERSVRWNAATMELGALVCTARAPRCGECPLQDRCAWVAAGSPPHDGPPRRGQRWEGTDRQARGRIVQALRETDGTLTREQALAASGAPEPQAERCLLGLLTDGLVEQDEAGGFTLPQ</sequence>
<dbReference type="PANTHER" id="PTHR42944">
    <property type="entry name" value="ADENINE DNA GLYCOSYLASE"/>
    <property type="match status" value="1"/>
</dbReference>
<dbReference type="InterPro" id="IPR011257">
    <property type="entry name" value="DNA_glycosylase"/>
</dbReference>
<evidence type="ECO:0000256" key="9">
    <source>
        <dbReference type="ARBA" id="ARBA00022801"/>
    </source>
</evidence>
<keyword evidence="7" id="KW-0479">Metal-binding</keyword>
<accession>A0A212TD53</accession>
<dbReference type="InterPro" id="IPR044298">
    <property type="entry name" value="MIG/MutY"/>
</dbReference>
<evidence type="ECO:0000313" key="16">
    <source>
        <dbReference type="EMBL" id="SNC63988.1"/>
    </source>
</evidence>
<dbReference type="RefSeq" id="WP_234994277.1">
    <property type="nucleotide sequence ID" value="NZ_FYEZ01000001.1"/>
</dbReference>
<evidence type="ECO:0000256" key="12">
    <source>
        <dbReference type="ARBA" id="ARBA00023204"/>
    </source>
</evidence>
<dbReference type="Gene3D" id="1.10.340.30">
    <property type="entry name" value="Hypothetical protein, domain 2"/>
    <property type="match status" value="1"/>
</dbReference>
<evidence type="ECO:0000256" key="1">
    <source>
        <dbReference type="ARBA" id="ARBA00000843"/>
    </source>
</evidence>
<proteinExistence type="inferred from homology"/>
<evidence type="ECO:0000256" key="3">
    <source>
        <dbReference type="ARBA" id="ARBA00008343"/>
    </source>
</evidence>
<keyword evidence="11" id="KW-0411">Iron-sulfur</keyword>
<comment type="similarity">
    <text evidence="3">Belongs to the Nth/MutY family.</text>
</comment>
<feature type="region of interest" description="Disordered" evidence="14">
    <location>
        <begin position="216"/>
        <end position="236"/>
    </location>
</feature>
<dbReference type="FunFam" id="1.10.340.30:FF:000003">
    <property type="entry name" value="A/G-specific adenine glycosylase"/>
    <property type="match status" value="1"/>
</dbReference>
<dbReference type="CDD" id="cd00056">
    <property type="entry name" value="ENDO3c"/>
    <property type="match status" value="1"/>
</dbReference>
<name>A0A212TD53_9MICO</name>
<keyword evidence="8" id="KW-0227">DNA damage</keyword>
<dbReference type="SMART" id="SM00525">
    <property type="entry name" value="FES"/>
    <property type="match status" value="1"/>
</dbReference>